<dbReference type="EMBL" id="BAAAPO010000033">
    <property type="protein sequence ID" value="GAA1796001.1"/>
    <property type="molecule type" value="Genomic_DNA"/>
</dbReference>
<gene>
    <name evidence="1" type="ORF">GCM10009811_20370</name>
</gene>
<comment type="caution">
    <text evidence="1">The sequence shown here is derived from an EMBL/GenBank/DDBJ whole genome shotgun (WGS) entry which is preliminary data.</text>
</comment>
<organism evidence="1 2">
    <name type="scientific">Nostocoides veronense</name>
    <dbReference type="NCBI Taxonomy" id="330836"/>
    <lineage>
        <taxon>Bacteria</taxon>
        <taxon>Bacillati</taxon>
        <taxon>Actinomycetota</taxon>
        <taxon>Actinomycetes</taxon>
        <taxon>Micrococcales</taxon>
        <taxon>Intrasporangiaceae</taxon>
        <taxon>Nostocoides</taxon>
    </lineage>
</organism>
<reference evidence="2" key="1">
    <citation type="journal article" date="2019" name="Int. J. Syst. Evol. Microbiol.">
        <title>The Global Catalogue of Microorganisms (GCM) 10K type strain sequencing project: providing services to taxonomists for standard genome sequencing and annotation.</title>
        <authorList>
            <consortium name="The Broad Institute Genomics Platform"/>
            <consortium name="The Broad Institute Genome Sequencing Center for Infectious Disease"/>
            <person name="Wu L."/>
            <person name="Ma J."/>
        </authorList>
    </citation>
    <scope>NUCLEOTIDE SEQUENCE [LARGE SCALE GENOMIC DNA]</scope>
    <source>
        <strain evidence="2">JCM 15592</strain>
    </source>
</reference>
<evidence type="ECO:0000313" key="2">
    <source>
        <dbReference type="Proteomes" id="UP001499938"/>
    </source>
</evidence>
<name>A0ABP4XZ49_9MICO</name>
<protein>
    <recommendedName>
        <fullName evidence="3">GNAT family N-acetyltransferase</fullName>
    </recommendedName>
</protein>
<evidence type="ECO:0008006" key="3">
    <source>
        <dbReference type="Google" id="ProtNLM"/>
    </source>
</evidence>
<proteinExistence type="predicted"/>
<keyword evidence="2" id="KW-1185">Reference proteome</keyword>
<dbReference type="Proteomes" id="UP001499938">
    <property type="component" value="Unassembled WGS sequence"/>
</dbReference>
<accession>A0ABP4XZ49</accession>
<sequence length="79" mass="8774">MGRWVCPTARYGRSSFGYAWPGIPIVSLGQARVAPILVRRARIGDVQAIVAMLADDPLGAERERDVLDDAYLDAFRRID</sequence>
<evidence type="ECO:0000313" key="1">
    <source>
        <dbReference type="EMBL" id="GAA1796001.1"/>
    </source>
</evidence>